<evidence type="ECO:0000256" key="3">
    <source>
        <dbReference type="ARBA" id="ARBA00022180"/>
    </source>
</evidence>
<keyword evidence="9 14" id="KW-0809">Transit peptide</keyword>
<comment type="subunit">
    <text evidence="14">Component of the uniplex complex. Interacts (via the transmembrane region) with MCU (via the first transmembrane region); the interaction is direct.</text>
</comment>
<protein>
    <recommendedName>
        <fullName evidence="3 14">Essential MCU regulator, mitochondrial</fullName>
    </recommendedName>
    <alternativeName>
        <fullName evidence="14">Single-pass membrane protein with aspartate-rich tail 1, mitochondrial</fullName>
    </alternativeName>
</protein>
<dbReference type="PANTHER" id="PTHR33904">
    <property type="entry name" value="ESSENTIAL MCU REGULATOR, MITOCHONDRIAL"/>
    <property type="match status" value="1"/>
</dbReference>
<dbReference type="OrthoDB" id="10039145at2759"/>
<evidence type="ECO:0000313" key="16">
    <source>
        <dbReference type="Proteomes" id="UP000549394"/>
    </source>
</evidence>
<evidence type="ECO:0000256" key="9">
    <source>
        <dbReference type="ARBA" id="ARBA00022946"/>
    </source>
</evidence>
<keyword evidence="7 14" id="KW-0999">Mitochondrion inner membrane</keyword>
<keyword evidence="4 14" id="KW-0813">Transport</keyword>
<dbReference type="InterPro" id="IPR018782">
    <property type="entry name" value="MCU_reg"/>
</dbReference>
<comment type="subcellular location">
    <subcellularLocation>
        <location evidence="1 14">Mitochondrion inner membrane</location>
        <topology evidence="1 14">Single-pass membrane protein</topology>
    </subcellularLocation>
</comment>
<comment type="similarity">
    <text evidence="2 14">Belongs to the SMDT1/EMRE family.</text>
</comment>
<evidence type="ECO:0000313" key="15">
    <source>
        <dbReference type="EMBL" id="CAD5115322.1"/>
    </source>
</evidence>
<comment type="function">
    <text evidence="14">Essential regulatory subunit of the mitochondrial calcium uniporter complex (uniplex), a complex that mediates calcium uptake into mitochondria.</text>
</comment>
<evidence type="ECO:0000256" key="12">
    <source>
        <dbReference type="ARBA" id="ARBA00023128"/>
    </source>
</evidence>
<sequence length="84" mass="9395">MASVRSFLQLVKTQKNLSSIQQQRFMSIVRESGALENPPHLTRFSISKVMTVVLPFIFGGAYISKSVAAFLEENDIFVPSDDDD</sequence>
<evidence type="ECO:0000256" key="5">
    <source>
        <dbReference type="ARBA" id="ARBA00022568"/>
    </source>
</evidence>
<reference evidence="15 16" key="1">
    <citation type="submission" date="2020-08" db="EMBL/GenBank/DDBJ databases">
        <authorList>
            <person name="Hejnol A."/>
        </authorList>
    </citation>
    <scope>NUCLEOTIDE SEQUENCE [LARGE SCALE GENOMIC DNA]</scope>
</reference>
<dbReference type="GO" id="GO:0036444">
    <property type="term" value="P:calcium import into the mitochondrion"/>
    <property type="evidence" value="ECO:0007669"/>
    <property type="project" value="UniProtKB-UniRule"/>
</dbReference>
<evidence type="ECO:0000256" key="6">
    <source>
        <dbReference type="ARBA" id="ARBA00022692"/>
    </source>
</evidence>
<organism evidence="15 16">
    <name type="scientific">Dimorphilus gyrociliatus</name>
    <dbReference type="NCBI Taxonomy" id="2664684"/>
    <lineage>
        <taxon>Eukaryota</taxon>
        <taxon>Metazoa</taxon>
        <taxon>Spiralia</taxon>
        <taxon>Lophotrochozoa</taxon>
        <taxon>Annelida</taxon>
        <taxon>Polychaeta</taxon>
        <taxon>Polychaeta incertae sedis</taxon>
        <taxon>Dinophilidae</taxon>
        <taxon>Dimorphilus</taxon>
    </lineage>
</organism>
<dbReference type="GO" id="GO:1990246">
    <property type="term" value="C:uniplex complex"/>
    <property type="evidence" value="ECO:0007669"/>
    <property type="project" value="UniProtKB-UniRule"/>
</dbReference>
<keyword evidence="12 14" id="KW-0496">Mitochondrion</keyword>
<evidence type="ECO:0000256" key="11">
    <source>
        <dbReference type="ARBA" id="ARBA00023065"/>
    </source>
</evidence>
<keyword evidence="11 14" id="KW-0406">Ion transport</keyword>
<name>A0A7I8VG46_9ANNE</name>
<dbReference type="EMBL" id="CAJFCJ010000006">
    <property type="protein sequence ID" value="CAD5115322.1"/>
    <property type="molecule type" value="Genomic_DNA"/>
</dbReference>
<evidence type="ECO:0000256" key="7">
    <source>
        <dbReference type="ARBA" id="ARBA00022792"/>
    </source>
</evidence>
<dbReference type="Pfam" id="PF10161">
    <property type="entry name" value="DDDD"/>
    <property type="match status" value="1"/>
</dbReference>
<comment type="caution">
    <text evidence="15">The sequence shown here is derived from an EMBL/GenBank/DDBJ whole genome shotgun (WGS) entry which is preliminary data.</text>
</comment>
<evidence type="ECO:0000256" key="2">
    <source>
        <dbReference type="ARBA" id="ARBA00008958"/>
    </source>
</evidence>
<gene>
    <name evidence="15" type="ORF">DGYR_LOCUS4073</name>
</gene>
<keyword evidence="5 14" id="KW-0109">Calcium transport</keyword>
<accession>A0A7I8VG46</accession>
<evidence type="ECO:0000256" key="1">
    <source>
        <dbReference type="ARBA" id="ARBA00004434"/>
    </source>
</evidence>
<keyword evidence="10" id="KW-1133">Transmembrane helix</keyword>
<proteinExistence type="inferred from homology"/>
<keyword evidence="13" id="KW-0472">Membrane</keyword>
<keyword evidence="16" id="KW-1185">Reference proteome</keyword>
<dbReference type="PANTHER" id="PTHR33904:SF1">
    <property type="entry name" value="ESSENTIAL MCU REGULATOR, MITOCHONDRIAL"/>
    <property type="match status" value="1"/>
</dbReference>
<keyword evidence="8 14" id="KW-0106">Calcium</keyword>
<dbReference type="AlphaFoldDB" id="A0A7I8VG46"/>
<evidence type="ECO:0000256" key="4">
    <source>
        <dbReference type="ARBA" id="ARBA00022448"/>
    </source>
</evidence>
<keyword evidence="6" id="KW-0812">Transmembrane</keyword>
<evidence type="ECO:0000256" key="8">
    <source>
        <dbReference type="ARBA" id="ARBA00022837"/>
    </source>
</evidence>
<evidence type="ECO:0000256" key="14">
    <source>
        <dbReference type="RuleBase" id="RU369077"/>
    </source>
</evidence>
<dbReference type="GO" id="GO:0051560">
    <property type="term" value="P:mitochondrial calcium ion homeostasis"/>
    <property type="evidence" value="ECO:0007669"/>
    <property type="project" value="UniProtKB-UniRule"/>
</dbReference>
<dbReference type="Proteomes" id="UP000549394">
    <property type="component" value="Unassembled WGS sequence"/>
</dbReference>
<evidence type="ECO:0000256" key="13">
    <source>
        <dbReference type="ARBA" id="ARBA00023136"/>
    </source>
</evidence>
<evidence type="ECO:0000256" key="10">
    <source>
        <dbReference type="ARBA" id="ARBA00022989"/>
    </source>
</evidence>